<proteinExistence type="predicted"/>
<dbReference type="Proteomes" id="UP000054639">
    <property type="component" value="Unassembled WGS sequence"/>
</dbReference>
<reference evidence="2 4" key="2">
    <citation type="submission" date="2018-06" db="EMBL/GenBank/DDBJ databases">
        <authorList>
            <consortium name="Pathogen Informatics"/>
            <person name="Doyle S."/>
        </authorList>
    </citation>
    <scope>NUCLEOTIDE SEQUENCE [LARGE SCALE GENOMIC DNA]</scope>
    <source>
        <strain evidence="2 4">NCTC12376</strain>
    </source>
</reference>
<name>A0A378KUG0_9GAMM</name>
<evidence type="ECO:0000313" key="1">
    <source>
        <dbReference type="EMBL" id="KTD43343.1"/>
    </source>
</evidence>
<dbReference type="Gene3D" id="3.30.70.920">
    <property type="match status" value="1"/>
</dbReference>
<dbReference type="Proteomes" id="UP000254230">
    <property type="component" value="Unassembled WGS sequence"/>
</dbReference>
<gene>
    <name evidence="1" type="ORF">Lqua_3244</name>
    <name evidence="2" type="ORF">NCTC12376_02043</name>
</gene>
<dbReference type="AlphaFoldDB" id="A0A378KUG0"/>
<dbReference type="OrthoDB" id="5638493at2"/>
<evidence type="ECO:0000313" key="4">
    <source>
        <dbReference type="Proteomes" id="UP000254230"/>
    </source>
</evidence>
<dbReference type="EMBL" id="LNYR01000048">
    <property type="protein sequence ID" value="KTD43343.1"/>
    <property type="molecule type" value="Genomic_DNA"/>
</dbReference>
<sequence length="81" mass="9307">MNSWNSVVFLKTKNAWSDSSSIAKMSGVQSLWSTSGDWDWCIKLDPKHSTPEETAVFVKNLRNADWVAETKTSWWKEVSVR</sequence>
<dbReference type="RefSeq" id="WP_058475362.1">
    <property type="nucleotide sequence ID" value="NZ_CAAAIL010000010.1"/>
</dbReference>
<reference evidence="1 3" key="1">
    <citation type="submission" date="2015-11" db="EMBL/GenBank/DDBJ databases">
        <title>Genomic analysis of 38 Legionella species identifies large and diverse effector repertoires.</title>
        <authorList>
            <person name="Burstein D."/>
            <person name="Amaro F."/>
            <person name="Zusman T."/>
            <person name="Lifshitz Z."/>
            <person name="Cohen O."/>
            <person name="Gilbert J.A."/>
            <person name="Pupko T."/>
            <person name="Shuman H.A."/>
            <person name="Segal G."/>
        </authorList>
    </citation>
    <scope>NUCLEOTIDE SEQUENCE [LARGE SCALE GENOMIC DNA]</scope>
    <source>
        <strain evidence="1 3">ATCC 49507</strain>
    </source>
</reference>
<organism evidence="2 4">
    <name type="scientific">Legionella quateirensis</name>
    <dbReference type="NCBI Taxonomy" id="45072"/>
    <lineage>
        <taxon>Bacteria</taxon>
        <taxon>Pseudomonadati</taxon>
        <taxon>Pseudomonadota</taxon>
        <taxon>Gammaproteobacteria</taxon>
        <taxon>Legionellales</taxon>
        <taxon>Legionellaceae</taxon>
        <taxon>Legionella</taxon>
    </lineage>
</organism>
<evidence type="ECO:0008006" key="5">
    <source>
        <dbReference type="Google" id="ProtNLM"/>
    </source>
</evidence>
<keyword evidence="3" id="KW-1185">Reference proteome</keyword>
<evidence type="ECO:0000313" key="2">
    <source>
        <dbReference type="EMBL" id="STY18225.1"/>
    </source>
</evidence>
<protein>
    <recommendedName>
        <fullName evidence="5">Transcription regulator AsnC/Lrp ligand binding domain-containing protein</fullName>
    </recommendedName>
</protein>
<dbReference type="EMBL" id="UGOW01000001">
    <property type="protein sequence ID" value="STY18225.1"/>
    <property type="molecule type" value="Genomic_DNA"/>
</dbReference>
<accession>A0A378KUG0</accession>
<evidence type="ECO:0000313" key="3">
    <source>
        <dbReference type="Proteomes" id="UP000054639"/>
    </source>
</evidence>